<dbReference type="OrthoDB" id="4308755at2"/>
<accession>A0A4Y3VMW5</accession>
<comment type="caution">
    <text evidence="3">The sequence shown here is derived from an EMBL/GenBank/DDBJ whole genome shotgun (WGS) entry which is preliminary data.</text>
</comment>
<evidence type="ECO:0000256" key="2">
    <source>
        <dbReference type="SAM" id="Coils"/>
    </source>
</evidence>
<name>A0A4Y3VMW5_9ACTN</name>
<comment type="similarity">
    <text evidence="1">Belongs to the WXG100 family.</text>
</comment>
<dbReference type="Pfam" id="PF06013">
    <property type="entry name" value="WXG100"/>
    <property type="match status" value="1"/>
</dbReference>
<dbReference type="EMBL" id="BJND01000027">
    <property type="protein sequence ID" value="GEC06376.1"/>
    <property type="molecule type" value="Genomic_DNA"/>
</dbReference>
<dbReference type="RefSeq" id="WP_141311027.1">
    <property type="nucleotide sequence ID" value="NZ_BJND01000027.1"/>
</dbReference>
<organism evidence="3 4">
    <name type="scientific">Streptomyces spinoverrucosus</name>
    <dbReference type="NCBI Taxonomy" id="284043"/>
    <lineage>
        <taxon>Bacteria</taxon>
        <taxon>Bacillati</taxon>
        <taxon>Actinomycetota</taxon>
        <taxon>Actinomycetes</taxon>
        <taxon>Kitasatosporales</taxon>
        <taxon>Streptomycetaceae</taxon>
        <taxon>Streptomyces</taxon>
    </lineage>
</organism>
<reference evidence="3 4" key="1">
    <citation type="submission" date="2019-06" db="EMBL/GenBank/DDBJ databases">
        <title>Whole genome shotgun sequence of Streptomyces spinoverrucosus NBRC 14228.</title>
        <authorList>
            <person name="Hosoyama A."/>
            <person name="Uohara A."/>
            <person name="Ohji S."/>
            <person name="Ichikawa N."/>
        </authorList>
    </citation>
    <scope>NUCLEOTIDE SEQUENCE [LARGE SCALE GENOMIC DNA]</scope>
    <source>
        <strain evidence="3 4">NBRC 14228</strain>
    </source>
</reference>
<evidence type="ECO:0000313" key="4">
    <source>
        <dbReference type="Proteomes" id="UP000317881"/>
    </source>
</evidence>
<dbReference type="InterPro" id="IPR010310">
    <property type="entry name" value="T7SS_ESAT-6-like"/>
</dbReference>
<dbReference type="SUPFAM" id="SSF140453">
    <property type="entry name" value="EsxAB dimer-like"/>
    <property type="match status" value="1"/>
</dbReference>
<keyword evidence="2" id="KW-0175">Coiled coil</keyword>
<keyword evidence="4" id="KW-1185">Reference proteome</keyword>
<evidence type="ECO:0000256" key="1">
    <source>
        <dbReference type="RuleBase" id="RU362001"/>
    </source>
</evidence>
<evidence type="ECO:0000313" key="3">
    <source>
        <dbReference type="EMBL" id="GEC06376.1"/>
    </source>
</evidence>
<protein>
    <recommendedName>
        <fullName evidence="1">ESAT-6-like protein</fullName>
    </recommendedName>
</protein>
<dbReference type="Proteomes" id="UP000317881">
    <property type="component" value="Unassembled WGS sequence"/>
</dbReference>
<gene>
    <name evidence="3" type="ORF">SSP24_40310</name>
</gene>
<dbReference type="NCBIfam" id="TIGR03930">
    <property type="entry name" value="WXG100_ESAT6"/>
    <property type="match status" value="1"/>
</dbReference>
<dbReference type="InterPro" id="IPR036689">
    <property type="entry name" value="ESAT-6-like_sf"/>
</dbReference>
<feature type="coiled-coil region" evidence="2">
    <location>
        <begin position="19"/>
        <end position="46"/>
    </location>
</feature>
<dbReference type="AlphaFoldDB" id="A0A4Y3VMW5"/>
<sequence>MSRNNDGLSVSYDALDFAATNIGNEAKQLEQDLQELRKMVESSQQYWTGVSQDEYRQKLARWDTEANDIHQALTGIGQVVGQAGGTYMEGDKKAASYFL</sequence>
<dbReference type="Gene3D" id="1.10.287.1060">
    <property type="entry name" value="ESAT-6-like"/>
    <property type="match status" value="1"/>
</dbReference>
<proteinExistence type="inferred from homology"/>